<evidence type="ECO:0000259" key="1">
    <source>
        <dbReference type="Pfam" id="PF07995"/>
    </source>
</evidence>
<comment type="caution">
    <text evidence="2">The sequence shown here is derived from an EMBL/GenBank/DDBJ whole genome shotgun (WGS) entry which is preliminary data.</text>
</comment>
<dbReference type="Proteomes" id="UP001595799">
    <property type="component" value="Unassembled WGS sequence"/>
</dbReference>
<dbReference type="SUPFAM" id="SSF50952">
    <property type="entry name" value="Soluble quinoprotein glucose dehydrogenase"/>
    <property type="match status" value="1"/>
</dbReference>
<accession>A0ABV8UPL2</accession>
<dbReference type="PANTHER" id="PTHR19328:SF75">
    <property type="entry name" value="ALDOSE SUGAR DEHYDROGENASE YLII"/>
    <property type="match status" value="1"/>
</dbReference>
<evidence type="ECO:0000313" key="2">
    <source>
        <dbReference type="EMBL" id="MFC4353207.1"/>
    </source>
</evidence>
<gene>
    <name evidence="2" type="ORF">ACFOW6_16790</name>
</gene>
<dbReference type="RefSeq" id="WP_382423582.1">
    <property type="nucleotide sequence ID" value="NZ_JBHSCW010000011.1"/>
</dbReference>
<evidence type="ECO:0000313" key="3">
    <source>
        <dbReference type="Proteomes" id="UP001595799"/>
    </source>
</evidence>
<name>A0ABV8UPL2_9PROT</name>
<dbReference type="EMBL" id="JBHSCW010000011">
    <property type="protein sequence ID" value="MFC4353207.1"/>
    <property type="molecule type" value="Genomic_DNA"/>
</dbReference>
<dbReference type="InterPro" id="IPR012938">
    <property type="entry name" value="Glc/Sorbosone_DH"/>
</dbReference>
<proteinExistence type="predicted"/>
<keyword evidence="3" id="KW-1185">Reference proteome</keyword>
<feature type="domain" description="Glucose/Sorbosone dehydrogenase" evidence="1">
    <location>
        <begin position="44"/>
        <end position="371"/>
    </location>
</feature>
<dbReference type="InterPro" id="IPR011041">
    <property type="entry name" value="Quinoprot_gluc/sorb_DH_b-prop"/>
</dbReference>
<dbReference type="GO" id="GO:0016491">
    <property type="term" value="F:oxidoreductase activity"/>
    <property type="evidence" value="ECO:0007669"/>
    <property type="project" value="UniProtKB-KW"/>
</dbReference>
<keyword evidence="2" id="KW-0560">Oxidoreductase</keyword>
<reference evidence="3" key="1">
    <citation type="journal article" date="2019" name="Int. J. Syst. Evol. Microbiol.">
        <title>The Global Catalogue of Microorganisms (GCM) 10K type strain sequencing project: providing services to taxonomists for standard genome sequencing and annotation.</title>
        <authorList>
            <consortium name="The Broad Institute Genomics Platform"/>
            <consortium name="The Broad Institute Genome Sequencing Center for Infectious Disease"/>
            <person name="Wu L."/>
            <person name="Ma J."/>
        </authorList>
    </citation>
    <scope>NUCLEOTIDE SEQUENCE [LARGE SCALE GENOMIC DNA]</scope>
    <source>
        <strain evidence="3">CECT 8472</strain>
    </source>
</reference>
<protein>
    <submittedName>
        <fullName evidence="2">PQQ-dependent sugar dehydrogenase</fullName>
        <ecNumber evidence="2">1.1.5.-</ecNumber>
    </submittedName>
</protein>
<dbReference type="PANTHER" id="PTHR19328">
    <property type="entry name" value="HEDGEHOG-INTERACTING PROTEIN"/>
    <property type="match status" value="1"/>
</dbReference>
<dbReference type="Pfam" id="PF07995">
    <property type="entry name" value="GSDH"/>
    <property type="match status" value="1"/>
</dbReference>
<sequence length="376" mass="41694">MINAIRLLVTGFLGVFLLVPAAFSQETHTSEQATFQVETFAKGLERPWAMAFLPDGRMLVTERPGQLRLVDADGNLRSEPVPGVPEVAARGQGGLLDIVLHPDFENNRLIYLSHSIFGEDGMTTAVSRARFQDDRLEDLERIFTAKPFSGTTRHFGSRLAFDREGYLFITVGDRGEMDRAQDINDHAGSLIRLHDDGSIPEGNPFVGQEDAKPEIYSYGHRNPQGLALHPETGVLWEHEHGPRGGDEVNIPRKGLNYGWPVITYGMAYTGGTIGEGTHKEGMEQPLLHWTPSIAPCGMAFYDGERFEEWQGDLFVGALAMTHLTRLEVEGQEIVGEERLLEDRGQRIRDVANGPDGYLYVAIDASDAEILRLVPAE</sequence>
<dbReference type="EC" id="1.1.5.-" evidence="2"/>
<dbReference type="Gene3D" id="2.120.10.30">
    <property type="entry name" value="TolB, C-terminal domain"/>
    <property type="match status" value="1"/>
</dbReference>
<organism evidence="2 3">
    <name type="scientific">Fodinicurvata halophila</name>
    <dbReference type="NCBI Taxonomy" id="1419723"/>
    <lineage>
        <taxon>Bacteria</taxon>
        <taxon>Pseudomonadati</taxon>
        <taxon>Pseudomonadota</taxon>
        <taxon>Alphaproteobacteria</taxon>
        <taxon>Rhodospirillales</taxon>
        <taxon>Rhodovibrionaceae</taxon>
        <taxon>Fodinicurvata</taxon>
    </lineage>
</organism>
<dbReference type="InterPro" id="IPR011042">
    <property type="entry name" value="6-blade_b-propeller_TolB-like"/>
</dbReference>